<dbReference type="Proteomes" id="UP000428333">
    <property type="component" value="Linkage Group LG10"/>
</dbReference>
<gene>
    <name evidence="1" type="ORF">C3L33_17291</name>
</gene>
<protein>
    <submittedName>
        <fullName evidence="1">Uncharacterized protein</fullName>
    </submittedName>
</protein>
<organism evidence="1 2">
    <name type="scientific">Rhododendron williamsianum</name>
    <dbReference type="NCBI Taxonomy" id="262921"/>
    <lineage>
        <taxon>Eukaryota</taxon>
        <taxon>Viridiplantae</taxon>
        <taxon>Streptophyta</taxon>
        <taxon>Embryophyta</taxon>
        <taxon>Tracheophyta</taxon>
        <taxon>Spermatophyta</taxon>
        <taxon>Magnoliopsida</taxon>
        <taxon>eudicotyledons</taxon>
        <taxon>Gunneridae</taxon>
        <taxon>Pentapetalae</taxon>
        <taxon>asterids</taxon>
        <taxon>Ericales</taxon>
        <taxon>Ericaceae</taxon>
        <taxon>Ericoideae</taxon>
        <taxon>Rhodoreae</taxon>
        <taxon>Rhododendron</taxon>
    </lineage>
</organism>
<accession>A0A6A4L6E0</accession>
<dbReference type="InterPro" id="IPR015943">
    <property type="entry name" value="WD40/YVTN_repeat-like_dom_sf"/>
</dbReference>
<keyword evidence="2" id="KW-1185">Reference proteome</keyword>
<evidence type="ECO:0000313" key="1">
    <source>
        <dbReference type="EMBL" id="KAE9450809.1"/>
    </source>
</evidence>
<dbReference type="OrthoDB" id="364224at2759"/>
<dbReference type="AlphaFoldDB" id="A0A6A4L6E0"/>
<feature type="non-terminal residue" evidence="1">
    <location>
        <position position="1"/>
    </location>
</feature>
<sequence>MTPDPPFKLSTIETPRPSLAFAHGSNLAELEKAKKKEAAFIVTFAKREQEIIEPKVLLFFISFVGCLDGDSKIQIDPLDVFTLYNGDTCLNPQGRKDPGLQNLKPFAVMANSAIGWIYPYGKVWEFDQDHQRWLAVAELALPEEKGNPIYVVAWAPKNFRPYEVWEMELNISGMTLATTGGDGVVSLLQSNLKGVCLHDTATWKELNP</sequence>
<dbReference type="EMBL" id="QEFC01002750">
    <property type="protein sequence ID" value="KAE9450809.1"/>
    <property type="molecule type" value="Genomic_DNA"/>
</dbReference>
<proteinExistence type="predicted"/>
<name>A0A6A4L6E0_9ERIC</name>
<dbReference type="Gene3D" id="2.130.10.10">
    <property type="entry name" value="YVTN repeat-like/Quinoprotein amine dehydrogenase"/>
    <property type="match status" value="1"/>
</dbReference>
<evidence type="ECO:0000313" key="2">
    <source>
        <dbReference type="Proteomes" id="UP000428333"/>
    </source>
</evidence>
<comment type="caution">
    <text evidence="1">The sequence shown here is derived from an EMBL/GenBank/DDBJ whole genome shotgun (WGS) entry which is preliminary data.</text>
</comment>
<reference evidence="1 2" key="1">
    <citation type="journal article" date="2019" name="Genome Biol. Evol.">
        <title>The Rhododendron genome and chromosomal organization provide insight into shared whole-genome duplications across the heath family (Ericaceae).</title>
        <authorList>
            <person name="Soza V.L."/>
            <person name="Lindsley D."/>
            <person name="Waalkes A."/>
            <person name="Ramage E."/>
            <person name="Patwardhan R.P."/>
            <person name="Burton J.N."/>
            <person name="Adey A."/>
            <person name="Kumar A."/>
            <person name="Qiu R."/>
            <person name="Shendure J."/>
            <person name="Hall B."/>
        </authorList>
    </citation>
    <scope>NUCLEOTIDE SEQUENCE [LARGE SCALE GENOMIC DNA]</scope>
    <source>
        <strain evidence="1">RSF 1966-606</strain>
    </source>
</reference>